<reference evidence="1 2" key="1">
    <citation type="submission" date="2023-09" db="EMBL/GenBank/DDBJ databases">
        <title>Nesidiocoris tenuis whole genome shotgun sequence.</title>
        <authorList>
            <person name="Shibata T."/>
            <person name="Shimoda M."/>
            <person name="Kobayashi T."/>
            <person name="Uehara T."/>
        </authorList>
    </citation>
    <scope>NUCLEOTIDE SEQUENCE [LARGE SCALE GENOMIC DNA]</scope>
    <source>
        <strain evidence="1 2">Japan</strain>
    </source>
</reference>
<dbReference type="EMBL" id="AP028910">
    <property type="protein sequence ID" value="BES90266.1"/>
    <property type="molecule type" value="Genomic_DNA"/>
</dbReference>
<accession>A0ABN7AD93</accession>
<gene>
    <name evidence="1" type="ORF">NTJ_03074</name>
</gene>
<sequence length="114" mass="12918">MNRGAEGRAARRQRRRLSRYIAGHRSNPHLFRVHCSSYAKKNSPSIAFSSPHWAPLLLFYVELLFSRSMLPLPNLFHPFPEGPFAVPTLFALSFSIDANPRRRTSDPPPPAVPP</sequence>
<proteinExistence type="predicted"/>
<name>A0ABN7AD93_9HEMI</name>
<organism evidence="1 2">
    <name type="scientific">Nesidiocoris tenuis</name>
    <dbReference type="NCBI Taxonomy" id="355587"/>
    <lineage>
        <taxon>Eukaryota</taxon>
        <taxon>Metazoa</taxon>
        <taxon>Ecdysozoa</taxon>
        <taxon>Arthropoda</taxon>
        <taxon>Hexapoda</taxon>
        <taxon>Insecta</taxon>
        <taxon>Pterygota</taxon>
        <taxon>Neoptera</taxon>
        <taxon>Paraneoptera</taxon>
        <taxon>Hemiptera</taxon>
        <taxon>Heteroptera</taxon>
        <taxon>Panheteroptera</taxon>
        <taxon>Cimicomorpha</taxon>
        <taxon>Miridae</taxon>
        <taxon>Dicyphina</taxon>
        <taxon>Nesidiocoris</taxon>
    </lineage>
</organism>
<keyword evidence="2" id="KW-1185">Reference proteome</keyword>
<dbReference type="Proteomes" id="UP001307889">
    <property type="component" value="Chromosome 2"/>
</dbReference>
<protein>
    <submittedName>
        <fullName evidence="1">Uncharacterized protein</fullName>
    </submittedName>
</protein>
<evidence type="ECO:0000313" key="1">
    <source>
        <dbReference type="EMBL" id="BES90266.1"/>
    </source>
</evidence>
<evidence type="ECO:0000313" key="2">
    <source>
        <dbReference type="Proteomes" id="UP001307889"/>
    </source>
</evidence>